<reference evidence="2 3" key="1">
    <citation type="submission" date="2006-03" db="EMBL/GenBank/DDBJ databases">
        <title>Complete sequence of Shewanella denitrificans OS217.</title>
        <authorList>
            <consortium name="US DOE Joint Genome Institute"/>
            <person name="Copeland A."/>
            <person name="Lucas S."/>
            <person name="Lapidus A."/>
            <person name="Barry K."/>
            <person name="Detter J.C."/>
            <person name="Glavina del Rio T."/>
            <person name="Hammon N."/>
            <person name="Israni S."/>
            <person name="Dalin E."/>
            <person name="Tice H."/>
            <person name="Pitluck S."/>
            <person name="Brettin T."/>
            <person name="Bruce D."/>
            <person name="Han C."/>
            <person name="Tapia R."/>
            <person name="Gilna P."/>
            <person name="Kiss H."/>
            <person name="Schmutz J."/>
            <person name="Larimer F."/>
            <person name="Land M."/>
            <person name="Hauser L."/>
            <person name="Kyrpides N."/>
            <person name="Lykidis A."/>
            <person name="Richardson P."/>
        </authorList>
    </citation>
    <scope>NUCLEOTIDE SEQUENCE [LARGE SCALE GENOMIC DNA]</scope>
    <source>
        <strain evidence="3">OS217 / ATCC BAA-1090 / DSM 15013</strain>
    </source>
</reference>
<keyword evidence="1" id="KW-1133">Transmembrane helix</keyword>
<dbReference type="Pfam" id="PF14316">
    <property type="entry name" value="DUF4381"/>
    <property type="match status" value="1"/>
</dbReference>
<evidence type="ECO:0000313" key="2">
    <source>
        <dbReference type="EMBL" id="ABE54811.1"/>
    </source>
</evidence>
<name>Q12P15_SHEDO</name>
<dbReference type="Proteomes" id="UP000001982">
    <property type="component" value="Chromosome"/>
</dbReference>
<dbReference type="RefSeq" id="WP_011495969.1">
    <property type="nucleotide sequence ID" value="NC_007954.1"/>
</dbReference>
<accession>Q12P15</accession>
<organism evidence="2 3">
    <name type="scientific">Shewanella denitrificans (strain OS217 / ATCC BAA-1090 / DSM 15013)</name>
    <dbReference type="NCBI Taxonomy" id="318161"/>
    <lineage>
        <taxon>Bacteria</taxon>
        <taxon>Pseudomonadati</taxon>
        <taxon>Pseudomonadota</taxon>
        <taxon>Gammaproteobacteria</taxon>
        <taxon>Alteromonadales</taxon>
        <taxon>Shewanellaceae</taxon>
        <taxon>Shewanella</taxon>
    </lineage>
</organism>
<evidence type="ECO:0000256" key="1">
    <source>
        <dbReference type="SAM" id="Phobius"/>
    </source>
</evidence>
<dbReference type="STRING" id="318161.Sden_1526"/>
<keyword evidence="3" id="KW-1185">Reference proteome</keyword>
<feature type="transmembrane region" description="Helical" evidence="1">
    <location>
        <begin position="32"/>
        <end position="51"/>
    </location>
</feature>
<protein>
    <recommendedName>
        <fullName evidence="4">DUF4381 domain-containing protein</fullName>
    </recommendedName>
</protein>
<dbReference type="EMBL" id="CP000302">
    <property type="protein sequence ID" value="ABE54811.1"/>
    <property type="molecule type" value="Genomic_DNA"/>
</dbReference>
<proteinExistence type="predicted"/>
<dbReference type="HOGENOM" id="CLU_113195_0_2_6"/>
<dbReference type="KEGG" id="sdn:Sden_1526"/>
<keyword evidence="1" id="KW-0812">Transmembrane</keyword>
<dbReference type="eggNOG" id="ENOG50331W9">
    <property type="taxonomic scope" value="Bacteria"/>
</dbReference>
<keyword evidence="1" id="KW-0472">Membrane</keyword>
<evidence type="ECO:0000313" key="3">
    <source>
        <dbReference type="Proteomes" id="UP000001982"/>
    </source>
</evidence>
<gene>
    <name evidence="2" type="ordered locus">Sden_1526</name>
</gene>
<dbReference type="OrthoDB" id="283083at2"/>
<dbReference type="InterPro" id="IPR025489">
    <property type="entry name" value="DUF4381"/>
</dbReference>
<sequence length="169" mass="18984">MKPQTTTDPMLAQLDDIILPQSISDLPLAPGYWLLAFLLILFIGMIVRGLMLKRRYHAPRKAAIALLNSYDITSDEFAAQVNTLLKRTALSYLPREQLAHLNGNEWFDWLDTRMPVKHKGTFGALLVKRHQAQGLTTAEKHALKQLGSTWLSNTSPFSLNNANSQKTGE</sequence>
<evidence type="ECO:0008006" key="4">
    <source>
        <dbReference type="Google" id="ProtNLM"/>
    </source>
</evidence>
<dbReference type="AlphaFoldDB" id="Q12P15"/>